<accession>A0A517YN65</accession>
<feature type="compositionally biased region" description="Basic and acidic residues" evidence="1">
    <location>
        <begin position="25"/>
        <end position="35"/>
    </location>
</feature>
<gene>
    <name evidence="2" type="ORF">ETAA8_68360</name>
</gene>
<evidence type="ECO:0000313" key="3">
    <source>
        <dbReference type="Proteomes" id="UP000315017"/>
    </source>
</evidence>
<feature type="region of interest" description="Disordered" evidence="1">
    <location>
        <begin position="24"/>
        <end position="59"/>
    </location>
</feature>
<dbReference type="KEGG" id="aagg:ETAA8_68360"/>
<keyword evidence="3" id="KW-1185">Reference proteome</keyword>
<dbReference type="AlphaFoldDB" id="A0A517YN65"/>
<name>A0A517YN65_9BACT</name>
<sequence>MTDKRKPPVHIPLDFETAVGGLLKVDPKKLPESAKKKPTAKPATNKSAKKSSPERAAKK</sequence>
<protein>
    <submittedName>
        <fullName evidence="2">Uncharacterized protein</fullName>
    </submittedName>
</protein>
<evidence type="ECO:0000313" key="2">
    <source>
        <dbReference type="EMBL" id="QDU31676.1"/>
    </source>
</evidence>
<dbReference type="Proteomes" id="UP000315017">
    <property type="component" value="Chromosome"/>
</dbReference>
<reference evidence="2 3" key="1">
    <citation type="submission" date="2019-02" db="EMBL/GenBank/DDBJ databases">
        <title>Deep-cultivation of Planctomycetes and their phenomic and genomic characterization uncovers novel biology.</title>
        <authorList>
            <person name="Wiegand S."/>
            <person name="Jogler M."/>
            <person name="Boedeker C."/>
            <person name="Pinto D."/>
            <person name="Vollmers J."/>
            <person name="Rivas-Marin E."/>
            <person name="Kohn T."/>
            <person name="Peeters S.H."/>
            <person name="Heuer A."/>
            <person name="Rast P."/>
            <person name="Oberbeckmann S."/>
            <person name="Bunk B."/>
            <person name="Jeske O."/>
            <person name="Meyerdierks A."/>
            <person name="Storesund J.E."/>
            <person name="Kallscheuer N."/>
            <person name="Luecker S."/>
            <person name="Lage O.M."/>
            <person name="Pohl T."/>
            <person name="Merkel B.J."/>
            <person name="Hornburger P."/>
            <person name="Mueller R.-W."/>
            <person name="Bruemmer F."/>
            <person name="Labrenz M."/>
            <person name="Spormann A.M."/>
            <person name="Op den Camp H."/>
            <person name="Overmann J."/>
            <person name="Amann R."/>
            <person name="Jetten M.S.M."/>
            <person name="Mascher T."/>
            <person name="Medema M.H."/>
            <person name="Devos D.P."/>
            <person name="Kaster A.-K."/>
            <person name="Ovreas L."/>
            <person name="Rohde M."/>
            <person name="Galperin M.Y."/>
            <person name="Jogler C."/>
        </authorList>
    </citation>
    <scope>NUCLEOTIDE SEQUENCE [LARGE SCALE GENOMIC DNA]</scope>
    <source>
        <strain evidence="2 3">ETA_A8</strain>
    </source>
</reference>
<dbReference type="EMBL" id="CP036274">
    <property type="protein sequence ID" value="QDU31676.1"/>
    <property type="molecule type" value="Genomic_DNA"/>
</dbReference>
<proteinExistence type="predicted"/>
<evidence type="ECO:0000256" key="1">
    <source>
        <dbReference type="SAM" id="MobiDB-lite"/>
    </source>
</evidence>
<dbReference type="RefSeq" id="WP_145099206.1">
    <property type="nucleotide sequence ID" value="NZ_CP036274.1"/>
</dbReference>
<organism evidence="2 3">
    <name type="scientific">Anatilimnocola aggregata</name>
    <dbReference type="NCBI Taxonomy" id="2528021"/>
    <lineage>
        <taxon>Bacteria</taxon>
        <taxon>Pseudomonadati</taxon>
        <taxon>Planctomycetota</taxon>
        <taxon>Planctomycetia</taxon>
        <taxon>Pirellulales</taxon>
        <taxon>Pirellulaceae</taxon>
        <taxon>Anatilimnocola</taxon>
    </lineage>
</organism>